<comment type="subcellular location">
    <subcellularLocation>
        <location evidence="1">Nucleus</location>
    </subcellularLocation>
</comment>
<proteinExistence type="predicted"/>
<feature type="region of interest" description="Disordered" evidence="6">
    <location>
        <begin position="1"/>
        <end position="90"/>
    </location>
</feature>
<evidence type="ECO:0000313" key="7">
    <source>
        <dbReference type="EMBL" id="TMW64995.1"/>
    </source>
</evidence>
<keyword evidence="5" id="KW-0131">Cell cycle</keyword>
<evidence type="ECO:0008006" key="9">
    <source>
        <dbReference type="Google" id="ProtNLM"/>
    </source>
</evidence>
<keyword evidence="8" id="KW-1185">Reference proteome</keyword>
<dbReference type="Proteomes" id="UP000794436">
    <property type="component" value="Unassembled WGS sequence"/>
</dbReference>
<evidence type="ECO:0000256" key="6">
    <source>
        <dbReference type="SAM" id="MobiDB-lite"/>
    </source>
</evidence>
<dbReference type="GO" id="GO:0006281">
    <property type="term" value="P:DNA repair"/>
    <property type="evidence" value="ECO:0007669"/>
    <property type="project" value="TreeGrafter"/>
</dbReference>
<feature type="region of interest" description="Disordered" evidence="6">
    <location>
        <begin position="939"/>
        <end position="1139"/>
    </location>
</feature>
<dbReference type="Pfam" id="PF20168">
    <property type="entry name" value="PDS5"/>
    <property type="match status" value="1"/>
</dbReference>
<dbReference type="GO" id="GO:0007064">
    <property type="term" value="P:mitotic sister chromatid cohesion"/>
    <property type="evidence" value="ECO:0007669"/>
    <property type="project" value="InterPro"/>
</dbReference>
<evidence type="ECO:0000256" key="3">
    <source>
        <dbReference type="ARBA" id="ARBA00022776"/>
    </source>
</evidence>
<gene>
    <name evidence="7" type="ORF">Poli38472_009162</name>
</gene>
<keyword evidence="2" id="KW-0132">Cell division</keyword>
<organism evidence="7 8">
    <name type="scientific">Pythium oligandrum</name>
    <name type="common">Mycoparasitic fungus</name>
    <dbReference type="NCBI Taxonomy" id="41045"/>
    <lineage>
        <taxon>Eukaryota</taxon>
        <taxon>Sar</taxon>
        <taxon>Stramenopiles</taxon>
        <taxon>Oomycota</taxon>
        <taxon>Peronosporomycetes</taxon>
        <taxon>Pythiales</taxon>
        <taxon>Pythiaceae</taxon>
        <taxon>Pythium</taxon>
    </lineage>
</organism>
<feature type="compositionally biased region" description="Polar residues" evidence="6">
    <location>
        <begin position="1009"/>
        <end position="1019"/>
    </location>
</feature>
<dbReference type="GO" id="GO:0005634">
    <property type="term" value="C:nucleus"/>
    <property type="evidence" value="ECO:0007669"/>
    <property type="project" value="UniProtKB-SubCell"/>
</dbReference>
<dbReference type="OrthoDB" id="200660at2759"/>
<comment type="caution">
    <text evidence="7">The sequence shown here is derived from an EMBL/GenBank/DDBJ whole genome shotgun (WGS) entry which is preliminary data.</text>
</comment>
<dbReference type="GO" id="GO:0051301">
    <property type="term" value="P:cell division"/>
    <property type="evidence" value="ECO:0007669"/>
    <property type="project" value="UniProtKB-KW"/>
</dbReference>
<accession>A0A8K1FIH6</accession>
<feature type="compositionally biased region" description="Acidic residues" evidence="6">
    <location>
        <begin position="46"/>
        <end position="70"/>
    </location>
</feature>
<dbReference type="PANTHER" id="PTHR12663:SF0">
    <property type="entry name" value="PRECOCIOUS DISSOCIATION OF SISTERS 5, ISOFORM A"/>
    <property type="match status" value="1"/>
</dbReference>
<dbReference type="InterPro" id="IPR039776">
    <property type="entry name" value="Pds5"/>
</dbReference>
<protein>
    <recommendedName>
        <fullName evidence="9">Sister chromatid cohesion protein PDS5</fullName>
    </recommendedName>
</protein>
<keyword evidence="3" id="KW-0498">Mitosis</keyword>
<dbReference type="PANTHER" id="PTHR12663">
    <property type="entry name" value="ANDROGEN INDUCED INHIBITOR OF PROLIFERATION AS3 / PDS5-RELATED"/>
    <property type="match status" value="1"/>
</dbReference>
<dbReference type="CDD" id="cd19953">
    <property type="entry name" value="PDS5"/>
    <property type="match status" value="1"/>
</dbReference>
<evidence type="ECO:0000256" key="1">
    <source>
        <dbReference type="ARBA" id="ARBA00004123"/>
    </source>
</evidence>
<dbReference type="InterPro" id="IPR016024">
    <property type="entry name" value="ARM-type_fold"/>
</dbReference>
<keyword evidence="4" id="KW-0539">Nucleus</keyword>
<dbReference type="GO" id="GO:0000785">
    <property type="term" value="C:chromatin"/>
    <property type="evidence" value="ECO:0007669"/>
    <property type="project" value="TreeGrafter"/>
</dbReference>
<evidence type="ECO:0000313" key="8">
    <source>
        <dbReference type="Proteomes" id="UP000794436"/>
    </source>
</evidence>
<dbReference type="EMBL" id="SPLM01000038">
    <property type="protein sequence ID" value="TMW64995.1"/>
    <property type="molecule type" value="Genomic_DNA"/>
</dbReference>
<evidence type="ECO:0000256" key="2">
    <source>
        <dbReference type="ARBA" id="ARBA00022618"/>
    </source>
</evidence>
<dbReference type="Gene3D" id="1.25.10.10">
    <property type="entry name" value="Leucine-rich Repeat Variant"/>
    <property type="match status" value="1"/>
</dbReference>
<name>A0A8K1FIH6_PYTOL</name>
<dbReference type="InterPro" id="IPR011989">
    <property type="entry name" value="ARM-like"/>
</dbReference>
<sequence>MPPRTTRNAAKGKAAGKKPAQQTIVDAMKRTSLRRKEKAPRHESSESEGEGLSELDEMMESEDDEDDTGGAEESKDGETPSKNSKNMDPSAVLTGSYVLSAGNPSELSRRLKKTWKALQETPNQQQDAGVPLEQLRLVCAELFHEKIIDNDEKSVRSLAACCFAELLRVYAPDMPFKANEELYDAFQLILEQLRCLAVEGNEESNSNASSTDLHNLYILESLANVKSCSLLIGMDFTIDENEEPLLIQLFRTFFSTIRKEHSVKIENLMLSVMVSCVEESDTIDQPLLDVILAPLVHGGSAVDNTLMGDKSGQGSIERGPYHMAQELIRRTNDQLQNHLSHFFNSILVEASTAFVHKTSDLKEHVYTLIYEVHKINSSLLLYVLPNVCMQLQVDEIATRSEAIALMGRLFASAHADYGHDYMKNFRDFLGRFRDVSKEIRLQMVQVCAIIWQRKAELAPLIEKEFIQRLSDPEWEVRRLAVNEVCDLAANAIDLVSEDCLRQVGERMKDKKVLIRKETMTGLSQVYAAHISSHWDVQGSNSQGADKAFDLSVTSTANTKKLGWVPDFVLKCFAYPQEELKLRVIQLLDDILLPKAFAEPTRAKGLAFLLHSLDASSKEALRRILSERAKCNAIVGAFLKARRLSRMTSGRPTGNVDESMLRATGVLERGLAPLFSETSNLGKLLEQLVRWKDQSVFKQLEILCDYSASQQDARSARDRLIKSVGSKTALGDFLKNVCRKLNNLTVSQGTIGTYFGFFIANDMHHHRENRVIVDLLLMVSRITPQLFTEFIHEEFEAILVAAEEEPNEESEEEPRERDSKAMLGLLGVLGQFSKHWSANQAEDGLDKPVSSSIPSEKLRESLEQWCLGADSDDDPAGNSSAALALANFFGYSKETKVLVSKLSTKKVLQSPQSPNAQAILQSLGVFSKIYLPKQLFVPGRKSSEKSKTARNLSDSDGVRATPAKGIRMSTSLSPIKPSGFGGSFLTMSTPPASSKKRKSSVGTPGDRTSPKSSGPLTPNNGKRDSISGDVADDVTPPRRQSLMRQARSQAKTFVDQSSDSEKEPDDVVLGGSVAARRSKRKSPGAASVVSDKISQVTDEEGEKDNDTSSEPSSKKRTAPSPDHDDSEMPTFRASRRRRQI</sequence>
<reference evidence="7" key="1">
    <citation type="submission" date="2019-03" db="EMBL/GenBank/DDBJ databases">
        <title>Long read genome sequence of the mycoparasitic Pythium oligandrum ATCC 38472 isolated from sugarbeet rhizosphere.</title>
        <authorList>
            <person name="Gaulin E."/>
        </authorList>
    </citation>
    <scope>NUCLEOTIDE SEQUENCE</scope>
    <source>
        <strain evidence="7">ATCC 38472_TT</strain>
    </source>
</reference>
<evidence type="ECO:0000256" key="4">
    <source>
        <dbReference type="ARBA" id="ARBA00023242"/>
    </source>
</evidence>
<feature type="compositionally biased region" description="Polar residues" evidence="6">
    <location>
        <begin position="1041"/>
        <end position="1056"/>
    </location>
</feature>
<dbReference type="SUPFAM" id="SSF48371">
    <property type="entry name" value="ARM repeat"/>
    <property type="match status" value="1"/>
</dbReference>
<evidence type="ECO:0000256" key="5">
    <source>
        <dbReference type="ARBA" id="ARBA00023306"/>
    </source>
</evidence>
<dbReference type="AlphaFoldDB" id="A0A8K1FIH6"/>